<dbReference type="Proteomes" id="UP001183585">
    <property type="component" value="Unassembled WGS sequence"/>
</dbReference>
<evidence type="ECO:0000313" key="2">
    <source>
        <dbReference type="EMBL" id="MDR7385263.1"/>
    </source>
</evidence>
<keyword evidence="1" id="KW-0472">Membrane</keyword>
<feature type="transmembrane region" description="Helical" evidence="1">
    <location>
        <begin position="72"/>
        <end position="95"/>
    </location>
</feature>
<feature type="transmembrane region" description="Helical" evidence="1">
    <location>
        <begin position="148"/>
        <end position="168"/>
    </location>
</feature>
<gene>
    <name evidence="2" type="ORF">J2S48_004778</name>
</gene>
<protein>
    <recommendedName>
        <fullName evidence="4">Sap-like sulfolipid-1-addressing protein</fullName>
    </recommendedName>
</protein>
<evidence type="ECO:0008006" key="4">
    <source>
        <dbReference type="Google" id="ProtNLM"/>
    </source>
</evidence>
<evidence type="ECO:0000256" key="1">
    <source>
        <dbReference type="SAM" id="Phobius"/>
    </source>
</evidence>
<name>A0ABU2CV92_9MICO</name>
<dbReference type="EMBL" id="JAVDYE010000001">
    <property type="protein sequence ID" value="MDR7385263.1"/>
    <property type="molecule type" value="Genomic_DNA"/>
</dbReference>
<feature type="transmembrane region" description="Helical" evidence="1">
    <location>
        <begin position="116"/>
        <end position="136"/>
    </location>
</feature>
<keyword evidence="3" id="KW-1185">Reference proteome</keyword>
<feature type="transmembrane region" description="Helical" evidence="1">
    <location>
        <begin position="38"/>
        <end position="60"/>
    </location>
</feature>
<feature type="transmembrane region" description="Helical" evidence="1">
    <location>
        <begin position="6"/>
        <end position="26"/>
    </location>
</feature>
<reference evidence="2 3" key="1">
    <citation type="submission" date="2023-07" db="EMBL/GenBank/DDBJ databases">
        <title>Sequencing the genomes of 1000 actinobacteria strains.</title>
        <authorList>
            <person name="Klenk H.-P."/>
        </authorList>
    </citation>
    <scope>NUCLEOTIDE SEQUENCE [LARGE SCALE GENOMIC DNA]</scope>
    <source>
        <strain evidence="2 3">DSM 45554</strain>
    </source>
</reference>
<keyword evidence="1" id="KW-1133">Transmembrane helix</keyword>
<dbReference type="RefSeq" id="WP_274995178.1">
    <property type="nucleotide sequence ID" value="NZ_JAJQQP010000009.1"/>
</dbReference>
<sequence length="205" mass="21117">MEHASDHALAATAVGVLAALWFGWTVRHSGPWTRLAPVVGVVLASGVVAVAVLTAVRTWSDGTVVTGRVVSIYVAALLVHAGLTRLITGAIASRYRRAVAAAKDDKKAAVTLGKSRVHLIPTVVAVSTAVQVAIIADTLDVPELHFGAAAGVLAALAAWPVGWALRAVTRPRDHRSTAALTHPLTGLLTGAVLVATAVWVLLPPP</sequence>
<organism evidence="2 3">
    <name type="scientific">Promicromonospora iranensis</name>
    <dbReference type="NCBI Taxonomy" id="1105144"/>
    <lineage>
        <taxon>Bacteria</taxon>
        <taxon>Bacillati</taxon>
        <taxon>Actinomycetota</taxon>
        <taxon>Actinomycetes</taxon>
        <taxon>Micrococcales</taxon>
        <taxon>Promicromonosporaceae</taxon>
        <taxon>Promicromonospora</taxon>
    </lineage>
</organism>
<keyword evidence="1" id="KW-0812">Transmembrane</keyword>
<feature type="transmembrane region" description="Helical" evidence="1">
    <location>
        <begin position="180"/>
        <end position="202"/>
    </location>
</feature>
<accession>A0ABU2CV92</accession>
<proteinExistence type="predicted"/>
<evidence type="ECO:0000313" key="3">
    <source>
        <dbReference type="Proteomes" id="UP001183585"/>
    </source>
</evidence>
<comment type="caution">
    <text evidence="2">The sequence shown here is derived from an EMBL/GenBank/DDBJ whole genome shotgun (WGS) entry which is preliminary data.</text>
</comment>